<feature type="compositionally biased region" description="Basic and acidic residues" evidence="1">
    <location>
        <begin position="159"/>
        <end position="173"/>
    </location>
</feature>
<organism evidence="2 3">
    <name type="scientific">Kingdonia uniflora</name>
    <dbReference type="NCBI Taxonomy" id="39325"/>
    <lineage>
        <taxon>Eukaryota</taxon>
        <taxon>Viridiplantae</taxon>
        <taxon>Streptophyta</taxon>
        <taxon>Embryophyta</taxon>
        <taxon>Tracheophyta</taxon>
        <taxon>Spermatophyta</taxon>
        <taxon>Magnoliopsida</taxon>
        <taxon>Ranunculales</taxon>
        <taxon>Circaeasteraceae</taxon>
        <taxon>Kingdonia</taxon>
    </lineage>
</organism>
<evidence type="ECO:0000313" key="2">
    <source>
        <dbReference type="EMBL" id="KAF6141871.1"/>
    </source>
</evidence>
<sequence>YDEDSTIGHRLYKEITKVEYAKMNGKGRLTQPTNSYQWETPATNLEEFEQISVAQEEAWAKGKMRTHRSSKIRLIDEEIKEDMVSVSGHAPMDGCSDVEVLDATTDAPLFVVVPASEASSSKHRKTVVIEGSDEEEMDGGEREKGEGSVDPSGDEREEIDQSDHSKEESTESE</sequence>
<reference evidence="2 3" key="1">
    <citation type="journal article" date="2020" name="IScience">
        <title>Genome Sequencing of the Endangered Kingdonia uniflora (Circaeasteraceae, Ranunculales) Reveals Potential Mechanisms of Evolutionary Specialization.</title>
        <authorList>
            <person name="Sun Y."/>
            <person name="Deng T."/>
            <person name="Zhang A."/>
            <person name="Moore M.J."/>
            <person name="Landis J.B."/>
            <person name="Lin N."/>
            <person name="Zhang H."/>
            <person name="Zhang X."/>
            <person name="Huang J."/>
            <person name="Zhang X."/>
            <person name="Sun H."/>
            <person name="Wang H."/>
        </authorList>
    </citation>
    <scope>NUCLEOTIDE SEQUENCE [LARGE SCALE GENOMIC DNA]</scope>
    <source>
        <strain evidence="2">TB1705</strain>
        <tissue evidence="2">Leaf</tissue>
    </source>
</reference>
<dbReference type="Proteomes" id="UP000541444">
    <property type="component" value="Unassembled WGS sequence"/>
</dbReference>
<name>A0A7J7LGS3_9MAGN</name>
<feature type="non-terminal residue" evidence="2">
    <location>
        <position position="1"/>
    </location>
</feature>
<comment type="caution">
    <text evidence="2">The sequence shown here is derived from an EMBL/GenBank/DDBJ whole genome shotgun (WGS) entry which is preliminary data.</text>
</comment>
<dbReference type="OrthoDB" id="303107at2759"/>
<dbReference type="EMBL" id="JACGCM010002284">
    <property type="protein sequence ID" value="KAF6141871.1"/>
    <property type="molecule type" value="Genomic_DNA"/>
</dbReference>
<feature type="region of interest" description="Disordered" evidence="1">
    <location>
        <begin position="116"/>
        <end position="173"/>
    </location>
</feature>
<accession>A0A7J7LGS3</accession>
<protein>
    <submittedName>
        <fullName evidence="2">Uncharacterized protein</fullName>
    </submittedName>
</protein>
<dbReference type="AlphaFoldDB" id="A0A7J7LGS3"/>
<evidence type="ECO:0000256" key="1">
    <source>
        <dbReference type="SAM" id="MobiDB-lite"/>
    </source>
</evidence>
<gene>
    <name evidence="2" type="ORF">GIB67_037839</name>
</gene>
<proteinExistence type="predicted"/>
<keyword evidence="3" id="KW-1185">Reference proteome</keyword>
<evidence type="ECO:0000313" key="3">
    <source>
        <dbReference type="Proteomes" id="UP000541444"/>
    </source>
</evidence>